<gene>
    <name evidence="2" type="ORF">R3P38DRAFT_2532722</name>
</gene>
<proteinExistence type="predicted"/>
<sequence length="889" mass="102791">MVNKRTRGNRVVVPVAVPTKKGGTQAKVKALNPKQRAILQEATNRDIRARLHSLPQKQQEAFHQLRDIPAILGDDSNFEDDMYTHEEVANGNVRVEISHAGGEMAELRDGLESDLRKNSRRPDTRDRRDTIQRRTLAFRAQLKAMTDAYIKWGAAQTQLGAEGMPPMPIEPGAKIHTVEVMDLLSTSLPLYLSHTLLIMFLGSYSTKFTLTSDDRVERILGRDSEYWRLKNCCPACTYKLEGEMKLIFEMLVTMDGNDSLKRVLTREKGGKEKGRSERPDPRAAEGGGNYYITREKVDKWAKEVLAKLVKKPRKAKEDADSECQERWKNMSEDLTAKMWGVFDETGIFLALCRHGFVLLVADMVRSGELAKYGLAVTNALMEAFGEDLGIGYDIGCGFRITISQSPLGEKAKKLNLKTLVGAFHGHAHNRLCQLKNLATYVPGMGLEDLEGCERFFSKSNALARSVRYASVFHRRQAISTYLAHTDTFETYAHLSTFLVNNYKQALQIIDLEASLKFAMAQAGVTGYEEFEERLKQEEAYLRGLIKEPEEETDTMEYYRRLVNQDEKWQHYKEVHSKTSTAKARVKRHAKENWQKAMAMVQDMEQKMGIEDRWFWMDEEYKKAAELVVTRTYRLAVNRLEELVVRRLFELAKMNMSGTGYKLRKHIAKALQTRSKTIRAALARYNEAALALTPPRRRLEWEEVIEFGFLSYFDILRDVQGNAAIRPWATPAARQLMDTYFKIKRAREEIDRLNVEIRRLVTYIRDEKEFLVKKEEEVKKTDPDLAFFVRQYRMRRGRFDELHMAKLQELKKELRGRFTGTLEPGVRRKEEVQVREGEMEVDSEEEEDEEEMPSEWETDDEDEEREEEHIAQVMERVMVFATDDGVLEEE</sequence>
<feature type="compositionally biased region" description="Basic and acidic residues" evidence="1">
    <location>
        <begin position="264"/>
        <end position="283"/>
    </location>
</feature>
<feature type="compositionally biased region" description="Basic and acidic residues" evidence="1">
    <location>
        <begin position="827"/>
        <end position="837"/>
    </location>
</feature>
<feature type="compositionally biased region" description="Acidic residues" evidence="1">
    <location>
        <begin position="838"/>
        <end position="865"/>
    </location>
</feature>
<protein>
    <recommendedName>
        <fullName evidence="4">Clu domain-containing protein</fullName>
    </recommendedName>
</protein>
<accession>A0AAW0BBD8</accession>
<evidence type="ECO:0000313" key="2">
    <source>
        <dbReference type="EMBL" id="KAK7022491.1"/>
    </source>
</evidence>
<dbReference type="PANTHER" id="PTHR33096:SF1">
    <property type="entry name" value="CXC1-LIKE CYSTEINE CLUSTER ASSOCIATED WITH KDZ TRANSPOSASES DOMAIN-CONTAINING PROTEIN"/>
    <property type="match status" value="1"/>
</dbReference>
<dbReference type="EMBL" id="JAWWNJ010000037">
    <property type="protein sequence ID" value="KAK7022491.1"/>
    <property type="molecule type" value="Genomic_DNA"/>
</dbReference>
<evidence type="ECO:0000256" key="1">
    <source>
        <dbReference type="SAM" id="MobiDB-lite"/>
    </source>
</evidence>
<organism evidence="2 3">
    <name type="scientific">Favolaschia claudopus</name>
    <dbReference type="NCBI Taxonomy" id="2862362"/>
    <lineage>
        <taxon>Eukaryota</taxon>
        <taxon>Fungi</taxon>
        <taxon>Dikarya</taxon>
        <taxon>Basidiomycota</taxon>
        <taxon>Agaricomycotina</taxon>
        <taxon>Agaricomycetes</taxon>
        <taxon>Agaricomycetidae</taxon>
        <taxon>Agaricales</taxon>
        <taxon>Marasmiineae</taxon>
        <taxon>Mycenaceae</taxon>
        <taxon>Favolaschia</taxon>
    </lineage>
</organism>
<dbReference type="Proteomes" id="UP001362999">
    <property type="component" value="Unassembled WGS sequence"/>
</dbReference>
<dbReference type="InterPro" id="IPR040521">
    <property type="entry name" value="KDZ"/>
</dbReference>
<evidence type="ECO:0000313" key="3">
    <source>
        <dbReference type="Proteomes" id="UP001362999"/>
    </source>
</evidence>
<name>A0AAW0BBD8_9AGAR</name>
<comment type="caution">
    <text evidence="2">The sequence shown here is derived from an EMBL/GenBank/DDBJ whole genome shotgun (WGS) entry which is preliminary data.</text>
</comment>
<feature type="region of interest" description="Disordered" evidence="1">
    <location>
        <begin position="827"/>
        <end position="867"/>
    </location>
</feature>
<keyword evidence="3" id="KW-1185">Reference proteome</keyword>
<feature type="region of interest" description="Disordered" evidence="1">
    <location>
        <begin position="264"/>
        <end position="287"/>
    </location>
</feature>
<evidence type="ECO:0008006" key="4">
    <source>
        <dbReference type="Google" id="ProtNLM"/>
    </source>
</evidence>
<feature type="region of interest" description="Disordered" evidence="1">
    <location>
        <begin position="108"/>
        <end position="129"/>
    </location>
</feature>
<dbReference type="PANTHER" id="PTHR33096">
    <property type="entry name" value="CXC2 DOMAIN-CONTAINING PROTEIN"/>
    <property type="match status" value="1"/>
</dbReference>
<reference evidence="2 3" key="1">
    <citation type="journal article" date="2024" name="J Genomics">
        <title>Draft genome sequencing and assembly of Favolaschia claudopus CIRM-BRFM 2984 isolated from oak limbs.</title>
        <authorList>
            <person name="Navarro D."/>
            <person name="Drula E."/>
            <person name="Chaduli D."/>
            <person name="Cazenave R."/>
            <person name="Ahrendt S."/>
            <person name="Wang J."/>
            <person name="Lipzen A."/>
            <person name="Daum C."/>
            <person name="Barry K."/>
            <person name="Grigoriev I.V."/>
            <person name="Favel A."/>
            <person name="Rosso M.N."/>
            <person name="Martin F."/>
        </authorList>
    </citation>
    <scope>NUCLEOTIDE SEQUENCE [LARGE SCALE GENOMIC DNA]</scope>
    <source>
        <strain evidence="2 3">CIRM-BRFM 2984</strain>
    </source>
</reference>
<dbReference type="Pfam" id="PF18758">
    <property type="entry name" value="KDZ"/>
    <property type="match status" value="1"/>
</dbReference>
<dbReference type="AlphaFoldDB" id="A0AAW0BBD8"/>